<dbReference type="RefSeq" id="WP_089684442.1">
    <property type="nucleotide sequence ID" value="NZ_FNFO01000007.1"/>
</dbReference>
<gene>
    <name evidence="1" type="ORF">SAMN05421823_107129</name>
</gene>
<proteinExistence type="predicted"/>
<sequence length="232" mass="27602">MDFFRKLFKSNTPNESENYFSEEKHESKKHFLTQEEEYVGYNVDMWVNNEIPALDEEIAHLIYQKDLDENTIHTFLGYRQNSDLGQSSWTEKGMLNFPGPFYTSETDTCGTGICEAPLNVLIDEHYMEHVMIQPRTKNELWQVCNAGAVEIYSAYHCDGNQHWTVQLVRDWWKNKDDLLAHLKHQELIKHNCNQDKRYAHYLQHQAKLDLRKYCFFLENGFYPSHEKLPELD</sequence>
<name>A0A1G9LQ06_9BACT</name>
<protein>
    <submittedName>
        <fullName evidence="1">Uncharacterized protein</fullName>
    </submittedName>
</protein>
<dbReference type="AlphaFoldDB" id="A0A1G9LQ06"/>
<keyword evidence="2" id="KW-1185">Reference proteome</keyword>
<organism evidence="1 2">
    <name type="scientific">Catalinimonas alkaloidigena</name>
    <dbReference type="NCBI Taxonomy" id="1075417"/>
    <lineage>
        <taxon>Bacteria</taxon>
        <taxon>Pseudomonadati</taxon>
        <taxon>Bacteroidota</taxon>
        <taxon>Cytophagia</taxon>
        <taxon>Cytophagales</taxon>
        <taxon>Catalimonadaceae</taxon>
        <taxon>Catalinimonas</taxon>
    </lineage>
</organism>
<dbReference type="STRING" id="1075417.SAMN05421823_107129"/>
<accession>A0A1G9LQ06</accession>
<evidence type="ECO:0000313" key="2">
    <source>
        <dbReference type="Proteomes" id="UP000198510"/>
    </source>
</evidence>
<evidence type="ECO:0000313" key="1">
    <source>
        <dbReference type="EMBL" id="SDL63998.1"/>
    </source>
</evidence>
<dbReference type="Proteomes" id="UP000198510">
    <property type="component" value="Unassembled WGS sequence"/>
</dbReference>
<dbReference type="OrthoDB" id="4537544at2"/>
<reference evidence="1 2" key="1">
    <citation type="submission" date="2016-10" db="EMBL/GenBank/DDBJ databases">
        <authorList>
            <person name="de Groot N.N."/>
        </authorList>
    </citation>
    <scope>NUCLEOTIDE SEQUENCE [LARGE SCALE GENOMIC DNA]</scope>
    <source>
        <strain evidence="1 2">DSM 25186</strain>
    </source>
</reference>
<dbReference type="EMBL" id="FNFO01000007">
    <property type="protein sequence ID" value="SDL63998.1"/>
    <property type="molecule type" value="Genomic_DNA"/>
</dbReference>